<dbReference type="GO" id="GO:0071555">
    <property type="term" value="P:cell wall organization"/>
    <property type="evidence" value="ECO:0007669"/>
    <property type="project" value="UniProtKB-KW"/>
</dbReference>
<evidence type="ECO:0000259" key="22">
    <source>
        <dbReference type="SMART" id="SM00848"/>
    </source>
</evidence>
<proteinExistence type="inferred from homology"/>
<gene>
    <name evidence="23" type="ORF">F0562_006620</name>
</gene>
<evidence type="ECO:0000256" key="18">
    <source>
        <dbReference type="ARBA" id="ARBA00058326"/>
    </source>
</evidence>
<evidence type="ECO:0000256" key="13">
    <source>
        <dbReference type="ARBA" id="ARBA00023136"/>
    </source>
</evidence>
<feature type="domain" description="Cathepsin propeptide inhibitor" evidence="22">
    <location>
        <begin position="518"/>
        <end position="574"/>
    </location>
</feature>
<feature type="compositionally biased region" description="Acidic residues" evidence="20">
    <location>
        <begin position="300"/>
        <end position="313"/>
    </location>
</feature>
<dbReference type="Pfam" id="PF08246">
    <property type="entry name" value="Inhibitor_I29"/>
    <property type="match status" value="1"/>
</dbReference>
<dbReference type="AlphaFoldDB" id="A0A5J5AKZ2"/>
<comment type="subcellular location">
    <subcellularLocation>
        <location evidence="1 19">Golgi apparatus membrane</location>
        <topology evidence="1 19">Single-pass type II membrane protein</topology>
    </subcellularLocation>
</comment>
<evidence type="ECO:0000256" key="3">
    <source>
        <dbReference type="ARBA" id="ARBA00008455"/>
    </source>
</evidence>
<dbReference type="InterPro" id="IPR029044">
    <property type="entry name" value="Nucleotide-diphossugar_trans"/>
</dbReference>
<dbReference type="Proteomes" id="UP000325577">
    <property type="component" value="Linkage Group LG2"/>
</dbReference>
<dbReference type="Pfam" id="PF00112">
    <property type="entry name" value="Peptidase_C1"/>
    <property type="match status" value="1"/>
</dbReference>
<evidence type="ECO:0000256" key="7">
    <source>
        <dbReference type="ARBA" id="ARBA00022692"/>
    </source>
</evidence>
<keyword evidence="13 19" id="KW-0472">Membrane</keyword>
<keyword evidence="15" id="KW-0325">Glycoprotein</keyword>
<feature type="region of interest" description="Disordered" evidence="20">
    <location>
        <begin position="300"/>
        <end position="319"/>
    </location>
</feature>
<evidence type="ECO:0000256" key="9">
    <source>
        <dbReference type="ARBA" id="ARBA00022807"/>
    </source>
</evidence>
<dbReference type="InterPro" id="IPR025661">
    <property type="entry name" value="Pept_asp_AS"/>
</dbReference>
<protein>
    <recommendedName>
        <fullName evidence="19">Glycosyltransferases</fullName>
        <ecNumber evidence="19">2.4.-.-</ecNumber>
    </recommendedName>
</protein>
<dbReference type="SUPFAM" id="SSF53448">
    <property type="entry name" value="Nucleotide-diphospho-sugar transferases"/>
    <property type="match status" value="1"/>
</dbReference>
<dbReference type="InterPro" id="IPR025660">
    <property type="entry name" value="Pept_his_AS"/>
</dbReference>
<dbReference type="FunFam" id="3.90.70.10:FF:000068">
    <property type="entry name" value="Cysteine protease 1"/>
    <property type="match status" value="1"/>
</dbReference>
<evidence type="ECO:0000256" key="10">
    <source>
        <dbReference type="ARBA" id="ARBA00022968"/>
    </source>
</evidence>
<dbReference type="InterPro" id="IPR038765">
    <property type="entry name" value="Papain-like_cys_pep_sf"/>
</dbReference>
<dbReference type="GO" id="GO:0006508">
    <property type="term" value="P:proteolysis"/>
    <property type="evidence" value="ECO:0007669"/>
    <property type="project" value="UniProtKB-KW"/>
</dbReference>
<accession>A0A5J5AKZ2</accession>
<evidence type="ECO:0000313" key="23">
    <source>
        <dbReference type="EMBL" id="KAA8531663.1"/>
    </source>
</evidence>
<dbReference type="SMART" id="SM00645">
    <property type="entry name" value="Pept_C1"/>
    <property type="match status" value="1"/>
</dbReference>
<dbReference type="InterPro" id="IPR013128">
    <property type="entry name" value="Peptidase_C1A"/>
</dbReference>
<feature type="compositionally biased region" description="Basic residues" evidence="20">
    <location>
        <begin position="477"/>
        <end position="490"/>
    </location>
</feature>
<dbReference type="Gene3D" id="3.90.550.10">
    <property type="entry name" value="Spore Coat Polysaccharide Biosynthesis Protein SpsA, Chain A"/>
    <property type="match status" value="1"/>
</dbReference>
<keyword evidence="7 19" id="KW-0812">Transmembrane</keyword>
<evidence type="ECO:0000256" key="15">
    <source>
        <dbReference type="ARBA" id="ARBA00023180"/>
    </source>
</evidence>
<dbReference type="InterPro" id="IPR000169">
    <property type="entry name" value="Pept_cys_AS"/>
</dbReference>
<evidence type="ECO:0000313" key="24">
    <source>
        <dbReference type="Proteomes" id="UP000325577"/>
    </source>
</evidence>
<evidence type="ECO:0000256" key="6">
    <source>
        <dbReference type="ARBA" id="ARBA00022679"/>
    </source>
</evidence>
<comment type="catalytic activity">
    <reaction evidence="17">
        <text>Specificity close to that of papain.</text>
        <dbReference type="EC" id="3.4.22.14"/>
    </reaction>
</comment>
<dbReference type="InterPro" id="IPR000668">
    <property type="entry name" value="Peptidase_C1A_C"/>
</dbReference>
<keyword evidence="9" id="KW-0788">Thiol protease</keyword>
<comment type="function">
    <text evidence="19">Involved in the synthesis of glucuronoxylan hemicellulose in secondary cell walls.</text>
</comment>
<dbReference type="PROSITE" id="PS00640">
    <property type="entry name" value="THIOL_PROTEASE_ASN"/>
    <property type="match status" value="1"/>
</dbReference>
<evidence type="ECO:0000256" key="16">
    <source>
        <dbReference type="ARBA" id="ARBA00023316"/>
    </source>
</evidence>
<dbReference type="Gene3D" id="3.90.70.10">
    <property type="entry name" value="Cysteine proteinases"/>
    <property type="match status" value="1"/>
</dbReference>
<evidence type="ECO:0000256" key="20">
    <source>
        <dbReference type="SAM" id="MobiDB-lite"/>
    </source>
</evidence>
<dbReference type="EMBL" id="CM018043">
    <property type="protein sequence ID" value="KAA8531663.1"/>
    <property type="molecule type" value="Genomic_DNA"/>
</dbReference>
<organism evidence="23 24">
    <name type="scientific">Nyssa sinensis</name>
    <dbReference type="NCBI Taxonomy" id="561372"/>
    <lineage>
        <taxon>Eukaryota</taxon>
        <taxon>Viridiplantae</taxon>
        <taxon>Streptophyta</taxon>
        <taxon>Embryophyta</taxon>
        <taxon>Tracheophyta</taxon>
        <taxon>Spermatophyta</taxon>
        <taxon>Magnoliopsida</taxon>
        <taxon>eudicotyledons</taxon>
        <taxon>Gunneridae</taxon>
        <taxon>Pentapetalae</taxon>
        <taxon>asterids</taxon>
        <taxon>Cornales</taxon>
        <taxon>Nyssaceae</taxon>
        <taxon>Nyssa</taxon>
    </lineage>
</organism>
<evidence type="ECO:0000256" key="12">
    <source>
        <dbReference type="ARBA" id="ARBA00023034"/>
    </source>
</evidence>
<evidence type="ECO:0000256" key="5">
    <source>
        <dbReference type="ARBA" id="ARBA00022676"/>
    </source>
</evidence>
<dbReference type="SUPFAM" id="SSF54001">
    <property type="entry name" value="Cysteine proteinases"/>
    <property type="match status" value="1"/>
</dbReference>
<dbReference type="InterPro" id="IPR013201">
    <property type="entry name" value="Prot_inhib_I29"/>
</dbReference>
<dbReference type="FunFam" id="3.90.550.10:FF:000096">
    <property type="entry name" value="Glycosyltransferases"/>
    <property type="match status" value="1"/>
</dbReference>
<dbReference type="GO" id="GO:0015018">
    <property type="term" value="F:galactosylgalactosylxylosylprotein 3-beta-glucuronosyltransferase activity"/>
    <property type="evidence" value="ECO:0007669"/>
    <property type="project" value="InterPro"/>
</dbReference>
<evidence type="ECO:0000256" key="1">
    <source>
        <dbReference type="ARBA" id="ARBA00004323"/>
    </source>
</evidence>
<keyword evidence="12 19" id="KW-0333">Golgi apparatus</keyword>
<dbReference type="PRINTS" id="PR00705">
    <property type="entry name" value="PAPAIN"/>
</dbReference>
<keyword evidence="16 19" id="KW-0961">Cell wall biogenesis/degradation</keyword>
<dbReference type="GO" id="GO:0042285">
    <property type="term" value="F:xylosyltransferase activity"/>
    <property type="evidence" value="ECO:0007669"/>
    <property type="project" value="UniProtKB-ARBA"/>
</dbReference>
<keyword evidence="11 19" id="KW-1133">Transmembrane helix</keyword>
<evidence type="ECO:0000256" key="17">
    <source>
        <dbReference type="ARBA" id="ARBA00050389"/>
    </source>
</evidence>
<keyword evidence="24" id="KW-1185">Reference proteome</keyword>
<dbReference type="InterPro" id="IPR039417">
    <property type="entry name" value="Peptidase_C1A_papain-like"/>
</dbReference>
<feature type="domain" description="Peptidase C1A papain C-terminal" evidence="21">
    <location>
        <begin position="607"/>
        <end position="823"/>
    </location>
</feature>
<dbReference type="Pfam" id="PF03360">
    <property type="entry name" value="Glyco_transf_43"/>
    <property type="match status" value="1"/>
</dbReference>
<dbReference type="GO" id="GO:0004197">
    <property type="term" value="F:cysteine-type endopeptidase activity"/>
    <property type="evidence" value="ECO:0007669"/>
    <property type="project" value="UniProtKB-EC"/>
</dbReference>
<keyword evidence="10 19" id="KW-0735">Signal-anchor</keyword>
<comment type="similarity">
    <text evidence="3">Belongs to the peptidase C1 family.</text>
</comment>
<comment type="similarity">
    <text evidence="2 19">Belongs to the glycosyltransferase 43 family.</text>
</comment>
<evidence type="ECO:0000256" key="19">
    <source>
        <dbReference type="RuleBase" id="RU363127"/>
    </source>
</evidence>
<evidence type="ECO:0000256" key="2">
    <source>
        <dbReference type="ARBA" id="ARBA00007706"/>
    </source>
</evidence>
<keyword evidence="14" id="KW-1015">Disulfide bond</keyword>
<sequence length="846" mass="94506">MKLSVLQQSYANRRSNSFRGPAPLDSSVDGAVKSPAAVFWVVLHGLCCLISLVLGFRFSRIVFFLLFSTPSTNTNLYPTSPFGTAADIAGTLALQKKISSSTSLPKDELPANRTAISTSRVVVGRHGILIRPWPHPDPVEVMKAHRIIERVQREQMLQYGVKNPRNLIVITPTYVRTFQTLHLTGVMHSLMNVPYDLTWIVVEAGGTTNETAFLLAKSGLRTIHIGFKHKMSNSWEGRHRMEARMRFLAMRVVREEKLDGILMFADDSNMHSMELFDEIQNVEWIGAVSVGILAHSANSDEESSVVQKEDEENSPMPVQGPACNSSDKLVGWHTFNSQPYVEKSASYIGDRAIVLPRKLEWAGFVLNSRLLWKEADDKPEWVKDLDTIAKNGEDMENPLSLLKDPSVVEPLGDCGRKVLLWWLRVEARADSKFPTGWIIDPPLEVTVPAKRTPWPDAPPELPPTEKVIVVQNNTEKRAKKTRSPRSKRSSRNMSIIDYNNKHSQKSAWRSNEEVIGVYEGWLAEHGKAYNGLGEKEKRFEIFKDNLRFIDEHNSENWTYKVGLNRFADLTNEEYRSLYLGTRTDAKRRFLKSKRASQRYAFRAGDKLPESVDWRKRGAVAPIKDQGTCGSCWAFSTVAAVEGINKIATSELISLSEQELVDCDRSYNAGCQGGLMDYAFEFIIGNGGIDTEDDYPYRGVDSKCHSSRKNAKVVSIDGYEDVPPNDEKALKKAVAYQPVSVAIEATGRALQLYQSGIFSSACGTALDHGVAVVGYGTENGLDYWIVKNSWGTSWGENGYIRMERNVADTLTGKCGIAMQASYPIKNSQNPAKPFWANGSARKGMSSA</sequence>
<keyword evidence="4" id="KW-0645">Protease</keyword>
<dbReference type="EC" id="2.4.-.-" evidence="19"/>
<evidence type="ECO:0000256" key="8">
    <source>
        <dbReference type="ARBA" id="ARBA00022801"/>
    </source>
</evidence>
<evidence type="ECO:0000256" key="11">
    <source>
        <dbReference type="ARBA" id="ARBA00022989"/>
    </source>
</evidence>
<name>A0A5J5AKZ2_9ASTE</name>
<dbReference type="PANTHER" id="PTHR12411">
    <property type="entry name" value="CYSTEINE PROTEASE FAMILY C1-RELATED"/>
    <property type="match status" value="1"/>
</dbReference>
<reference evidence="23 24" key="1">
    <citation type="submission" date="2019-09" db="EMBL/GenBank/DDBJ databases">
        <title>A chromosome-level genome assembly of the Chinese tupelo Nyssa sinensis.</title>
        <authorList>
            <person name="Yang X."/>
            <person name="Kang M."/>
            <person name="Yang Y."/>
            <person name="Xiong H."/>
            <person name="Wang M."/>
            <person name="Zhang Z."/>
            <person name="Wang Z."/>
            <person name="Wu H."/>
            <person name="Ma T."/>
            <person name="Liu J."/>
            <person name="Xi Z."/>
        </authorList>
    </citation>
    <scope>NUCLEOTIDE SEQUENCE [LARGE SCALE GENOMIC DNA]</scope>
    <source>
        <strain evidence="23">J267</strain>
        <tissue evidence="23">Leaf</tissue>
    </source>
</reference>
<evidence type="ECO:0000256" key="14">
    <source>
        <dbReference type="ARBA" id="ARBA00023157"/>
    </source>
</evidence>
<dbReference type="OrthoDB" id="675023at2759"/>
<comment type="function">
    <text evidence="18">Cysteine protease responsible for the cleavage of kiwellin into kissper and KiTH.</text>
</comment>
<keyword evidence="5" id="KW-0328">Glycosyltransferase</keyword>
<dbReference type="InterPro" id="IPR005027">
    <property type="entry name" value="Glyco_trans_43"/>
</dbReference>
<dbReference type="GO" id="GO:0000139">
    <property type="term" value="C:Golgi membrane"/>
    <property type="evidence" value="ECO:0007669"/>
    <property type="project" value="UniProtKB-SubCell"/>
</dbReference>
<dbReference type="CDD" id="cd02248">
    <property type="entry name" value="Peptidase_C1A"/>
    <property type="match status" value="1"/>
</dbReference>
<keyword evidence="6 19" id="KW-0808">Transferase</keyword>
<evidence type="ECO:0000259" key="21">
    <source>
        <dbReference type="SMART" id="SM00645"/>
    </source>
</evidence>
<keyword evidence="8" id="KW-0378">Hydrolase</keyword>
<feature type="transmembrane region" description="Helical" evidence="19">
    <location>
        <begin position="37"/>
        <end position="56"/>
    </location>
</feature>
<evidence type="ECO:0000256" key="4">
    <source>
        <dbReference type="ARBA" id="ARBA00022670"/>
    </source>
</evidence>
<dbReference type="SMART" id="SM00848">
    <property type="entry name" value="Inhibitor_I29"/>
    <property type="match status" value="1"/>
</dbReference>
<feature type="region of interest" description="Disordered" evidence="20">
    <location>
        <begin position="471"/>
        <end position="496"/>
    </location>
</feature>
<dbReference type="GO" id="GO:0010417">
    <property type="term" value="P:glucuronoxylan biosynthetic process"/>
    <property type="evidence" value="ECO:0007669"/>
    <property type="project" value="UniProtKB-ARBA"/>
</dbReference>
<dbReference type="PROSITE" id="PS00639">
    <property type="entry name" value="THIOL_PROTEASE_HIS"/>
    <property type="match status" value="1"/>
</dbReference>
<dbReference type="PROSITE" id="PS00139">
    <property type="entry name" value="THIOL_PROTEASE_CYS"/>
    <property type="match status" value="1"/>
</dbReference>